<sequence>MAKNKNLNVNLNKNLKTDTEFSEEVVANNVKQPAQNNPSEGANETARQ</sequence>
<comment type="caution">
    <text evidence="2">The sequence shown here is derived from an EMBL/GenBank/DDBJ whole genome shotgun (WGS) entry which is preliminary data.</text>
</comment>
<dbReference type="EMBL" id="JAUMKJ010000064">
    <property type="protein sequence ID" value="MDO3681419.1"/>
    <property type="molecule type" value="Genomic_DNA"/>
</dbReference>
<name>A0ABT8VKB0_9BACL</name>
<feature type="compositionally biased region" description="Polar residues" evidence="1">
    <location>
        <begin position="29"/>
        <end position="42"/>
    </location>
</feature>
<evidence type="ECO:0000313" key="2">
    <source>
        <dbReference type="EMBL" id="MDO3681419.1"/>
    </source>
</evidence>
<gene>
    <name evidence="2" type="ORF">Q3C12_30960</name>
</gene>
<feature type="region of interest" description="Disordered" evidence="1">
    <location>
        <begin position="1"/>
        <end position="48"/>
    </location>
</feature>
<evidence type="ECO:0000256" key="1">
    <source>
        <dbReference type="SAM" id="MobiDB-lite"/>
    </source>
</evidence>
<evidence type="ECO:0000313" key="3">
    <source>
        <dbReference type="Proteomes" id="UP001168883"/>
    </source>
</evidence>
<organism evidence="2 3">
    <name type="scientific">Paenibacillus ehimensis</name>
    <dbReference type="NCBI Taxonomy" id="79264"/>
    <lineage>
        <taxon>Bacteria</taxon>
        <taxon>Bacillati</taxon>
        <taxon>Bacillota</taxon>
        <taxon>Bacilli</taxon>
        <taxon>Bacillales</taxon>
        <taxon>Paenibacillaceae</taxon>
        <taxon>Paenibacillus</taxon>
    </lineage>
</organism>
<dbReference type="RefSeq" id="WP_164828140.1">
    <property type="nucleotide sequence ID" value="NZ_JARLKN010000020.1"/>
</dbReference>
<proteinExistence type="predicted"/>
<dbReference type="Proteomes" id="UP001168883">
    <property type="component" value="Unassembled WGS sequence"/>
</dbReference>
<keyword evidence="3" id="KW-1185">Reference proteome</keyword>
<protein>
    <submittedName>
        <fullName evidence="2">Uncharacterized protein</fullName>
    </submittedName>
</protein>
<feature type="compositionally biased region" description="Low complexity" evidence="1">
    <location>
        <begin position="1"/>
        <end position="14"/>
    </location>
</feature>
<reference evidence="2" key="1">
    <citation type="submission" date="2023-07" db="EMBL/GenBank/DDBJ databases">
        <authorList>
            <person name="Aktuganov G."/>
            <person name="Boyko T."/>
            <person name="Delegan Y."/>
            <person name="Galimzianova N."/>
            <person name="Gilvanova E."/>
            <person name="Korobov V."/>
            <person name="Kuzmina L."/>
            <person name="Melentiev A."/>
            <person name="Milman P."/>
            <person name="Ryabova A."/>
            <person name="Stupak E."/>
            <person name="Yasakov T."/>
            <person name="Zharikova N."/>
            <person name="Zhurenko E."/>
        </authorList>
    </citation>
    <scope>NUCLEOTIDE SEQUENCE</scope>
    <source>
        <strain evidence="2">IB-739</strain>
    </source>
</reference>
<accession>A0ABT8VKB0</accession>